<feature type="transmembrane region" description="Helical" evidence="23">
    <location>
        <begin position="741"/>
        <end position="769"/>
    </location>
</feature>
<dbReference type="InterPro" id="IPR051681">
    <property type="entry name" value="Ser/Thr_Kinases-Pseudokinases"/>
</dbReference>
<dbReference type="Gene3D" id="1.10.510.10">
    <property type="entry name" value="Transferase(Phosphotransferase) domain 1"/>
    <property type="match status" value="2"/>
</dbReference>
<protein>
    <recommendedName>
        <fullName evidence="4">non-specific serine/threonine protein kinase</fullName>
        <ecNumber evidence="4">2.7.11.1</ecNumber>
    </recommendedName>
</protein>
<evidence type="ECO:0000256" key="8">
    <source>
        <dbReference type="ARBA" id="ARBA00022692"/>
    </source>
</evidence>
<evidence type="ECO:0000256" key="16">
    <source>
        <dbReference type="ARBA" id="ARBA00023136"/>
    </source>
</evidence>
<keyword evidence="13 21" id="KW-0067">ATP-binding</keyword>
<evidence type="ECO:0000256" key="23">
    <source>
        <dbReference type="SAM" id="Phobius"/>
    </source>
</evidence>
<feature type="region of interest" description="Disordered" evidence="22">
    <location>
        <begin position="1052"/>
        <end position="1106"/>
    </location>
</feature>
<dbReference type="InterPro" id="IPR001245">
    <property type="entry name" value="Ser-Thr/Tyr_kinase_cat_dom"/>
</dbReference>
<comment type="catalytic activity">
    <reaction evidence="20">
        <text>L-seryl-[protein] + ATP = O-phospho-L-seryl-[protein] + ADP + H(+)</text>
        <dbReference type="Rhea" id="RHEA:17989"/>
        <dbReference type="Rhea" id="RHEA-COMP:9863"/>
        <dbReference type="Rhea" id="RHEA-COMP:11604"/>
        <dbReference type="ChEBI" id="CHEBI:15378"/>
        <dbReference type="ChEBI" id="CHEBI:29999"/>
        <dbReference type="ChEBI" id="CHEBI:30616"/>
        <dbReference type="ChEBI" id="CHEBI:83421"/>
        <dbReference type="ChEBI" id="CHEBI:456216"/>
        <dbReference type="EC" id="2.7.11.1"/>
    </reaction>
</comment>
<dbReference type="PANTHER" id="PTHR44329">
    <property type="entry name" value="SERINE/THREONINE-PROTEIN KINASE TNNI3K-RELATED"/>
    <property type="match status" value="1"/>
</dbReference>
<dbReference type="SUPFAM" id="SSF56112">
    <property type="entry name" value="Protein kinase-like (PK-like)"/>
    <property type="match status" value="2"/>
</dbReference>
<keyword evidence="12 27" id="KW-0418">Kinase</keyword>
<evidence type="ECO:0000256" key="11">
    <source>
        <dbReference type="ARBA" id="ARBA00022741"/>
    </source>
</evidence>
<comment type="subcellular location">
    <subcellularLocation>
        <location evidence="1">Membrane</location>
        <topology evidence="1">Single-pass type I membrane protein</topology>
    </subcellularLocation>
</comment>
<dbReference type="CDD" id="cd07302">
    <property type="entry name" value="CHD"/>
    <property type="match status" value="1"/>
</dbReference>
<evidence type="ECO:0000256" key="19">
    <source>
        <dbReference type="ARBA" id="ARBA00047899"/>
    </source>
</evidence>
<dbReference type="FunFam" id="3.30.200.20:FF:000060">
    <property type="entry name" value="Serine/threonine-protein kinase isoform 1"/>
    <property type="match status" value="2"/>
</dbReference>
<keyword evidence="18" id="KW-0325">Glycoprotein</keyword>
<feature type="signal peptide" evidence="24">
    <location>
        <begin position="1"/>
        <end position="28"/>
    </location>
</feature>
<feature type="domain" description="Protein kinase" evidence="25">
    <location>
        <begin position="1412"/>
        <end position="1665"/>
    </location>
</feature>
<dbReference type="InterPro" id="IPR008271">
    <property type="entry name" value="Ser/Thr_kinase_AS"/>
</dbReference>
<keyword evidence="9 24" id="KW-0732">Signal</keyword>
<keyword evidence="11 21" id="KW-0547">Nucleotide-binding</keyword>
<dbReference type="InterPro" id="IPR024370">
    <property type="entry name" value="PBP_domain"/>
</dbReference>
<dbReference type="KEGG" id="acan:ACA1_097510"/>
<evidence type="ECO:0000259" key="25">
    <source>
        <dbReference type="PROSITE" id="PS50011"/>
    </source>
</evidence>
<dbReference type="InterPro" id="IPR011009">
    <property type="entry name" value="Kinase-like_dom_sf"/>
</dbReference>
<keyword evidence="17" id="KW-1015">Disulfide bond</keyword>
<dbReference type="InterPro" id="IPR029787">
    <property type="entry name" value="Nucleotide_cyclase"/>
</dbReference>
<feature type="compositionally biased region" description="Low complexity" evidence="22">
    <location>
        <begin position="1055"/>
        <end position="1073"/>
    </location>
</feature>
<evidence type="ECO:0000256" key="12">
    <source>
        <dbReference type="ARBA" id="ARBA00022777"/>
    </source>
</evidence>
<dbReference type="RefSeq" id="XP_004335079.1">
    <property type="nucleotide sequence ID" value="XM_004335031.1"/>
</dbReference>
<dbReference type="SUPFAM" id="SSF57196">
    <property type="entry name" value="EGF/Laminin"/>
    <property type="match status" value="1"/>
</dbReference>
<comment type="similarity">
    <text evidence="2">Belongs to the protein kinase superfamily. TKL Ser/Thr protein kinase family.</text>
</comment>
<feature type="domain" description="Protein kinase" evidence="25">
    <location>
        <begin position="787"/>
        <end position="1052"/>
    </location>
</feature>
<dbReference type="Pfam" id="PF00211">
    <property type="entry name" value="Guanylate_cyc"/>
    <property type="match status" value="1"/>
</dbReference>
<evidence type="ECO:0000256" key="2">
    <source>
        <dbReference type="ARBA" id="ARBA00005843"/>
    </source>
</evidence>
<reference evidence="27 28" key="1">
    <citation type="journal article" date="2013" name="Genome Biol.">
        <title>Genome of Acanthamoeba castellanii highlights extensive lateral gene transfer and early evolution of tyrosine kinase signaling.</title>
        <authorList>
            <person name="Clarke M."/>
            <person name="Lohan A.J."/>
            <person name="Liu B."/>
            <person name="Lagkouvardos I."/>
            <person name="Roy S."/>
            <person name="Zafar N."/>
            <person name="Bertelli C."/>
            <person name="Schilde C."/>
            <person name="Kianianmomeni A."/>
            <person name="Burglin T.R."/>
            <person name="Frech C."/>
            <person name="Turcotte B."/>
            <person name="Kopec K.O."/>
            <person name="Synnott J.M."/>
            <person name="Choo C."/>
            <person name="Paponov I."/>
            <person name="Finkler A."/>
            <person name="Soon Heng Tan C."/>
            <person name="Hutchins A.P."/>
            <person name="Weinmeier T."/>
            <person name="Rattei T."/>
            <person name="Chu J.S."/>
            <person name="Gimenez G."/>
            <person name="Irimia M."/>
            <person name="Rigden D.J."/>
            <person name="Fitzpatrick D.A."/>
            <person name="Lorenzo-Morales J."/>
            <person name="Bateman A."/>
            <person name="Chiu C.H."/>
            <person name="Tang P."/>
            <person name="Hegemann P."/>
            <person name="Fromm H."/>
            <person name="Raoult D."/>
            <person name="Greub G."/>
            <person name="Miranda-Saavedra D."/>
            <person name="Chen N."/>
            <person name="Nash P."/>
            <person name="Ginger M.L."/>
            <person name="Horn M."/>
            <person name="Schaap P."/>
            <person name="Caler L."/>
            <person name="Loftus B."/>
        </authorList>
    </citation>
    <scope>NUCLEOTIDE SEQUENCE [LARGE SCALE GENOMIC DNA]</scope>
    <source>
        <strain evidence="27 28">Neff</strain>
    </source>
</reference>
<evidence type="ECO:0000256" key="5">
    <source>
        <dbReference type="ARBA" id="ARBA00022527"/>
    </source>
</evidence>
<dbReference type="Pfam" id="PF12849">
    <property type="entry name" value="PBP_like_2"/>
    <property type="match status" value="1"/>
</dbReference>
<evidence type="ECO:0000256" key="22">
    <source>
        <dbReference type="SAM" id="MobiDB-lite"/>
    </source>
</evidence>
<name>L8GLJ5_ACACF</name>
<dbReference type="PRINTS" id="PR00109">
    <property type="entry name" value="TYRKINASE"/>
</dbReference>
<dbReference type="GO" id="GO:0016020">
    <property type="term" value="C:membrane"/>
    <property type="evidence" value="ECO:0007669"/>
    <property type="project" value="UniProtKB-SubCell"/>
</dbReference>
<evidence type="ECO:0000256" key="4">
    <source>
        <dbReference type="ARBA" id="ARBA00012513"/>
    </source>
</evidence>
<keyword evidence="15" id="KW-0401">Integrin</keyword>
<evidence type="ECO:0000256" key="14">
    <source>
        <dbReference type="ARBA" id="ARBA00022989"/>
    </source>
</evidence>
<comment type="catalytic activity">
    <reaction evidence="19">
        <text>L-threonyl-[protein] + ATP = O-phospho-L-threonyl-[protein] + ADP + H(+)</text>
        <dbReference type="Rhea" id="RHEA:46608"/>
        <dbReference type="Rhea" id="RHEA-COMP:11060"/>
        <dbReference type="Rhea" id="RHEA-COMP:11605"/>
        <dbReference type="ChEBI" id="CHEBI:15378"/>
        <dbReference type="ChEBI" id="CHEBI:30013"/>
        <dbReference type="ChEBI" id="CHEBI:30616"/>
        <dbReference type="ChEBI" id="CHEBI:61977"/>
        <dbReference type="ChEBI" id="CHEBI:456216"/>
        <dbReference type="EC" id="2.7.11.1"/>
    </reaction>
</comment>
<evidence type="ECO:0000259" key="26">
    <source>
        <dbReference type="PROSITE" id="PS50125"/>
    </source>
</evidence>
<keyword evidence="6" id="KW-0245">EGF-like domain</keyword>
<dbReference type="PROSITE" id="PS00108">
    <property type="entry name" value="PROTEIN_KINASE_ST"/>
    <property type="match status" value="2"/>
</dbReference>
<feature type="chain" id="PRO_5003990185" description="non-specific serine/threonine protein kinase" evidence="24">
    <location>
        <begin position="29"/>
        <end position="1674"/>
    </location>
</feature>
<dbReference type="GO" id="GO:0007229">
    <property type="term" value="P:integrin-mediated signaling pathway"/>
    <property type="evidence" value="ECO:0007669"/>
    <property type="project" value="UniProtKB-KW"/>
</dbReference>
<dbReference type="CDD" id="cd00054">
    <property type="entry name" value="EGF_CA"/>
    <property type="match status" value="1"/>
</dbReference>
<evidence type="ECO:0000313" key="28">
    <source>
        <dbReference type="Proteomes" id="UP000011083"/>
    </source>
</evidence>
<evidence type="ECO:0000256" key="18">
    <source>
        <dbReference type="ARBA" id="ARBA00023180"/>
    </source>
</evidence>
<evidence type="ECO:0000256" key="10">
    <source>
        <dbReference type="ARBA" id="ARBA00022737"/>
    </source>
</evidence>
<dbReference type="EC" id="2.7.11.1" evidence="4"/>
<dbReference type="PROSITE" id="PS01186">
    <property type="entry name" value="EGF_2"/>
    <property type="match status" value="1"/>
</dbReference>
<dbReference type="InterPro" id="IPR000742">
    <property type="entry name" value="EGF"/>
</dbReference>
<proteinExistence type="inferred from homology"/>
<dbReference type="PROSITE" id="PS00107">
    <property type="entry name" value="PROTEIN_KINASE_ATP"/>
    <property type="match status" value="2"/>
</dbReference>
<keyword evidence="14 23" id="KW-1133">Transmembrane helix</keyword>
<comment type="similarity">
    <text evidence="3">Belongs to the integrin beta chain family.</text>
</comment>
<dbReference type="GO" id="GO:0009190">
    <property type="term" value="P:cyclic nucleotide biosynthetic process"/>
    <property type="evidence" value="ECO:0007669"/>
    <property type="project" value="InterPro"/>
</dbReference>
<dbReference type="PROSITE" id="PS50011">
    <property type="entry name" value="PROTEIN_KINASE_DOM"/>
    <property type="match status" value="2"/>
</dbReference>
<evidence type="ECO:0000256" key="6">
    <source>
        <dbReference type="ARBA" id="ARBA00022536"/>
    </source>
</evidence>
<dbReference type="GO" id="GO:0035556">
    <property type="term" value="P:intracellular signal transduction"/>
    <property type="evidence" value="ECO:0007669"/>
    <property type="project" value="InterPro"/>
</dbReference>
<dbReference type="Gene3D" id="2.10.25.10">
    <property type="entry name" value="Laminin"/>
    <property type="match status" value="1"/>
</dbReference>
<dbReference type="EMBL" id="KB008103">
    <property type="protein sequence ID" value="ELR13066.1"/>
    <property type="molecule type" value="Genomic_DNA"/>
</dbReference>
<feature type="binding site" evidence="21">
    <location>
        <position position="1439"/>
    </location>
    <ligand>
        <name>ATP</name>
        <dbReference type="ChEBI" id="CHEBI:30616"/>
    </ligand>
</feature>
<keyword evidence="10" id="KW-0677">Repeat</keyword>
<evidence type="ECO:0000256" key="21">
    <source>
        <dbReference type="PROSITE-ProRule" id="PRU10141"/>
    </source>
</evidence>
<feature type="compositionally biased region" description="Low complexity" evidence="22">
    <location>
        <begin position="1082"/>
        <end position="1098"/>
    </location>
</feature>
<dbReference type="GO" id="GO:0004674">
    <property type="term" value="F:protein serine/threonine kinase activity"/>
    <property type="evidence" value="ECO:0007669"/>
    <property type="project" value="UniProtKB-KW"/>
</dbReference>
<evidence type="ECO:0000256" key="7">
    <source>
        <dbReference type="ARBA" id="ARBA00022679"/>
    </source>
</evidence>
<dbReference type="Gene3D" id="3.30.200.20">
    <property type="entry name" value="Phosphorylase Kinase, domain 1"/>
    <property type="match status" value="2"/>
</dbReference>
<keyword evidence="28" id="KW-1185">Reference proteome</keyword>
<dbReference type="Gene3D" id="3.30.70.1230">
    <property type="entry name" value="Nucleotide cyclase"/>
    <property type="match status" value="1"/>
</dbReference>
<dbReference type="Proteomes" id="UP000011083">
    <property type="component" value="Unassembled WGS sequence"/>
</dbReference>
<dbReference type="InterPro" id="IPR001054">
    <property type="entry name" value="A/G_cyclase"/>
</dbReference>
<accession>L8GLJ5</accession>
<dbReference type="SUPFAM" id="SSF55073">
    <property type="entry name" value="Nucleotide cyclase"/>
    <property type="match status" value="1"/>
</dbReference>
<evidence type="ECO:0000313" key="27">
    <source>
        <dbReference type="EMBL" id="ELR13066.1"/>
    </source>
</evidence>
<evidence type="ECO:0000256" key="3">
    <source>
        <dbReference type="ARBA" id="ARBA00007449"/>
    </source>
</evidence>
<dbReference type="CDD" id="cd13999">
    <property type="entry name" value="STKc_MAP3K-like"/>
    <property type="match status" value="2"/>
</dbReference>
<organism evidence="27 28">
    <name type="scientific">Acanthamoeba castellanii (strain ATCC 30010 / Neff)</name>
    <dbReference type="NCBI Taxonomy" id="1257118"/>
    <lineage>
        <taxon>Eukaryota</taxon>
        <taxon>Amoebozoa</taxon>
        <taxon>Discosea</taxon>
        <taxon>Longamoebia</taxon>
        <taxon>Centramoebida</taxon>
        <taxon>Acanthamoebidae</taxon>
        <taxon>Acanthamoeba</taxon>
    </lineage>
</organism>
<feature type="binding site" evidence="21">
    <location>
        <position position="814"/>
    </location>
    <ligand>
        <name>ATP</name>
        <dbReference type="ChEBI" id="CHEBI:30616"/>
    </ligand>
</feature>
<dbReference type="PROSITE" id="PS50125">
    <property type="entry name" value="GUANYLATE_CYCLASE_2"/>
    <property type="match status" value="1"/>
</dbReference>
<dbReference type="SMART" id="SM00044">
    <property type="entry name" value="CYCc"/>
    <property type="match status" value="1"/>
</dbReference>
<dbReference type="Gene3D" id="3.40.190.10">
    <property type="entry name" value="Periplasmic binding protein-like II"/>
    <property type="match status" value="3"/>
</dbReference>
<dbReference type="OrthoDB" id="6718656at2759"/>
<keyword evidence="5" id="KW-0723">Serine/threonine-protein kinase</keyword>
<dbReference type="GO" id="GO:0005524">
    <property type="term" value="F:ATP binding"/>
    <property type="evidence" value="ECO:0007669"/>
    <property type="project" value="UniProtKB-UniRule"/>
</dbReference>
<evidence type="ECO:0000256" key="13">
    <source>
        <dbReference type="ARBA" id="ARBA00022840"/>
    </source>
</evidence>
<dbReference type="SMART" id="SM00220">
    <property type="entry name" value="S_TKc"/>
    <property type="match status" value="2"/>
</dbReference>
<gene>
    <name evidence="27" type="ORF">ACA1_097510</name>
</gene>
<evidence type="ECO:0000256" key="15">
    <source>
        <dbReference type="ARBA" id="ARBA00023037"/>
    </source>
</evidence>
<evidence type="ECO:0000256" key="9">
    <source>
        <dbReference type="ARBA" id="ARBA00022729"/>
    </source>
</evidence>
<evidence type="ECO:0000256" key="20">
    <source>
        <dbReference type="ARBA" id="ARBA00048679"/>
    </source>
</evidence>
<dbReference type="Pfam" id="PF07714">
    <property type="entry name" value="PK_Tyr_Ser-Thr"/>
    <property type="match status" value="2"/>
</dbReference>
<dbReference type="STRING" id="1257118.L8GLJ5"/>
<evidence type="ECO:0000256" key="17">
    <source>
        <dbReference type="ARBA" id="ARBA00023157"/>
    </source>
</evidence>
<feature type="domain" description="Guanylate cyclase" evidence="26">
    <location>
        <begin position="1128"/>
        <end position="1272"/>
    </location>
</feature>
<dbReference type="VEuPathDB" id="AmoebaDB:ACA1_097510"/>
<evidence type="ECO:0000256" key="24">
    <source>
        <dbReference type="SAM" id="SignalP"/>
    </source>
</evidence>
<dbReference type="InterPro" id="IPR017441">
    <property type="entry name" value="Protein_kinase_ATP_BS"/>
</dbReference>
<keyword evidence="8 23" id="KW-0812">Transmembrane</keyword>
<dbReference type="GeneID" id="14913663"/>
<evidence type="ECO:0000256" key="1">
    <source>
        <dbReference type="ARBA" id="ARBA00004479"/>
    </source>
</evidence>
<dbReference type="InterPro" id="IPR000719">
    <property type="entry name" value="Prot_kinase_dom"/>
</dbReference>
<dbReference type="FunFam" id="2.10.25.10:FF:000036">
    <property type="entry name" value="Integrin beta"/>
    <property type="match status" value="1"/>
</dbReference>
<dbReference type="PANTHER" id="PTHR44329:SF298">
    <property type="entry name" value="MIXED LINEAGE KINASE DOMAIN-LIKE PROTEIN"/>
    <property type="match status" value="1"/>
</dbReference>
<keyword evidence="7" id="KW-0808">Transferase</keyword>
<keyword evidence="16 23" id="KW-0472">Membrane</keyword>
<dbReference type="SUPFAM" id="SSF53850">
    <property type="entry name" value="Periplasmic binding protein-like II"/>
    <property type="match status" value="2"/>
</dbReference>
<sequence>MRFLRPALALLFISAFLAFTLHEHRVEANVSLYGVGEYSLYSALVTWAAATPYGYHRDTVTAAYTGTDNFQIVIFALQVPLYASGLIHTYNLPNITLASPLIFDGETLGRIWTGNITHWDDPAILRLNPFDDGTVLPHEPIVLCYGSSDNETITQTFKRGMRALSPLFAEQLDLADDFSGLPPFDQGRGFSATNSTTRIRFVQNTPYSLTYSDLATATALRVGMARMINKAGATVLPNVNSIQVALEDFQEALQDGGLLIPTFDGEGQGSWPLSYVATVVVSAVGDSADCSITQELVQFLSWLQINQRAVDRAAAQGWVPLSVAYKKKVIDVLGTIKCDDEQALTTAYVIGEGISRPALVDLASNYNSNTFTQKYFASDVPTVVRDISQGAIDFAAVTTGATLEQVHVEGVTIIPVLGYAAFPCYNIPELRFVITPLNLTLELWAAIYMNEVNVWNDPRIVAINPQFAGLLTNRPITVVVGTDPSLLTRAVTTALSSASASFNSTVSDVDTKHGQQVGVVDQPNYPVQSIANRTISIAGAESTIASRLNTVTYALSALSSGTIATTKSVRMAALLNSAGNYVTASNYTVQSAMLDFTDTSDQHLFQGALYGSGEQSYPVTLYDLFMVPTRATDCIKAAAVVDWIWWTQSSSQALRTANRNGIAQAATVPGLSQRILLALANVTCNGEKVSAIADCVSAEGTLCSDRGVCYEKRCECGEGWTGDHCQTNVSTLKTTASDDTVMVATLASIIPAAALVVLLIVVVAIALVVMAKRRQTRDEWEINTDELEMAETLGTGGYGEVFRAKWRGTEVAVKMMVARDGRITKDMQRNFAEEVRVMTALRHPNVVLFMAASTKPPKLCIVMEFMGLGSLYELLHNELVPELPNALKAKMAYQAAKGMHFLHSSGIVHRDLKSLNLLLDSKWNVKVSDFGLTKFREEMKEMGQSAALQGSIHWTAPEVLNENPDVDLVLADVYSFGIILWELVTREQPFAGMSPAAVAVAVIRDNLRPALPDHQDEDLSPEYRELLVSCWHPDPTIRPTFLEIMTRLSSMVGDSSSNTSFTSKSSSSSSGPSIAKAAGDGSWNLPSGSSASNSSSGSERSRDHSAKWLAAHEGTAGGGVRAPEGEVTIVFSDITRAASLWEFNPAAMKDATMMHNEILRALLKQHGGYEVVFIRDRNSGEGSFCLAFQRTEDALNWCMASQRALVELDWPPGLLEHPGAAEEWGDTDDRVLFRGPRVRMGVHVGIPKVVRDPMTRRVEFIGPVVNTAARITAITHGGQVLISHHAAQRMQSSELAQEKNRLICLGKFEMLESDQEGAKLYELKTRGLEARFFGGVSKENDFNSLKGPRRHDKLARELSGASVASSSSSAADGGSGSSGAAQTAVGEGMMFQEDNFLTSANLCRWVLDYNEIAMGKQIGMGSYGMVYKGKWKGIEVAVKRFIKQKLDERRMLEFRAEMAFLSELHHPNIVLFIGACVKRPNLCIVTEFVKQGSLKEILATNAIKLPWQQKLRLLRSAALGINYLHSLHPVIVHRDLKPSNLLVDENWNVKVADFGFARIKEENVTMTRCGTPCWTAPEVIRGEKYDERADVFSFGVIMWEVLTRKQPFAGRNFMSVSLDVLEGRRPQIPPDTPQDFKKMIKRCWHMAPDKRPAVEEVIALLDALIGNTSDLSMA</sequence>